<reference evidence="2" key="1">
    <citation type="submission" date="2025-08" db="UniProtKB">
        <authorList>
            <consortium name="RefSeq"/>
        </authorList>
    </citation>
    <scope>IDENTIFICATION</scope>
</reference>
<dbReference type="PANTHER" id="PTHR33978:SF4">
    <property type="entry name" value="SERINE_THREONINE-KINASE"/>
    <property type="match status" value="1"/>
</dbReference>
<proteinExistence type="predicted"/>
<dbReference type="GeneID" id="120280265"/>
<dbReference type="Proteomes" id="UP001515500">
    <property type="component" value="Chromosome 17"/>
</dbReference>
<keyword evidence="1" id="KW-1185">Reference proteome</keyword>
<gene>
    <name evidence="2" type="primary">LOC120280265</name>
</gene>
<organism evidence="1 2">
    <name type="scientific">Dioscorea cayennensis subsp. rotundata</name>
    <name type="common">White Guinea yam</name>
    <name type="synonym">Dioscorea rotundata</name>
    <dbReference type="NCBI Taxonomy" id="55577"/>
    <lineage>
        <taxon>Eukaryota</taxon>
        <taxon>Viridiplantae</taxon>
        <taxon>Streptophyta</taxon>
        <taxon>Embryophyta</taxon>
        <taxon>Tracheophyta</taxon>
        <taxon>Spermatophyta</taxon>
        <taxon>Magnoliopsida</taxon>
        <taxon>Liliopsida</taxon>
        <taxon>Dioscoreales</taxon>
        <taxon>Dioscoreaceae</taxon>
        <taxon>Dioscorea</taxon>
    </lineage>
</organism>
<name>A0AB40CSB6_DIOCR</name>
<dbReference type="PANTHER" id="PTHR33978">
    <property type="entry name" value="SERINE/THREONINE-KINASE"/>
    <property type="match status" value="1"/>
</dbReference>
<protein>
    <submittedName>
        <fullName evidence="2">Uncharacterized protein LOC120280265</fullName>
    </submittedName>
</protein>
<evidence type="ECO:0000313" key="2">
    <source>
        <dbReference type="RefSeq" id="XP_039142976.1"/>
    </source>
</evidence>
<dbReference type="AlphaFoldDB" id="A0AB40CSB6"/>
<accession>A0AB40CSB6</accession>
<dbReference type="RefSeq" id="XP_039142976.1">
    <property type="nucleotide sequence ID" value="XM_039287042.1"/>
</dbReference>
<sequence>MEGALERAQQVQVNNNMLWDCGSSLYDSFELKAFNKQLDSAIASRSLSMPRFVEPAPVPAPVQVSASRKSSKFSRSLSKLLRAMLRLKPANSGSFQGYTRAELGFYSVELGRGGLWTIPEVSEKGLESPEFDPVVRKTVSERFVSSAVAARLGLECS</sequence>
<evidence type="ECO:0000313" key="1">
    <source>
        <dbReference type="Proteomes" id="UP001515500"/>
    </source>
</evidence>